<dbReference type="InterPro" id="IPR037045">
    <property type="entry name" value="S8pro/Inhibitor_I9_sf"/>
</dbReference>
<dbReference type="GO" id="GO:0004252">
    <property type="term" value="F:serine-type endopeptidase activity"/>
    <property type="evidence" value="ECO:0007669"/>
    <property type="project" value="UniProtKB-UniRule"/>
</dbReference>
<protein>
    <submittedName>
        <fullName evidence="10">Subtilisin family serine protease</fullName>
    </submittedName>
</protein>
<dbReference type="AlphaFoldDB" id="A0A7W7VIT7"/>
<dbReference type="InterPro" id="IPR022398">
    <property type="entry name" value="Peptidase_S8_His-AS"/>
</dbReference>
<dbReference type="InterPro" id="IPR010259">
    <property type="entry name" value="S8pro/Inhibitor_I9"/>
</dbReference>
<dbReference type="Gene3D" id="3.30.70.80">
    <property type="entry name" value="Peptidase S8 propeptide/proteinase inhibitor I9"/>
    <property type="match status" value="1"/>
</dbReference>
<dbReference type="PRINTS" id="PR00723">
    <property type="entry name" value="SUBTILISIN"/>
</dbReference>
<dbReference type="Gene3D" id="3.40.50.200">
    <property type="entry name" value="Peptidase S8/S53 domain"/>
    <property type="match status" value="1"/>
</dbReference>
<keyword evidence="11" id="KW-1185">Reference proteome</keyword>
<evidence type="ECO:0000256" key="1">
    <source>
        <dbReference type="ARBA" id="ARBA00011073"/>
    </source>
</evidence>
<dbReference type="InterPro" id="IPR015500">
    <property type="entry name" value="Peptidase_S8_subtilisin-rel"/>
</dbReference>
<reference evidence="10 11" key="1">
    <citation type="submission" date="2020-08" db="EMBL/GenBank/DDBJ databases">
        <title>Genomic Encyclopedia of Type Strains, Phase III (KMG-III): the genomes of soil and plant-associated and newly described type strains.</title>
        <authorList>
            <person name="Whitman W."/>
        </authorList>
    </citation>
    <scope>NUCLEOTIDE SEQUENCE [LARGE SCALE GENOMIC DNA]</scope>
    <source>
        <strain evidence="10 11">CECT 8960</strain>
    </source>
</reference>
<feature type="signal peptide" evidence="8">
    <location>
        <begin position="1"/>
        <end position="27"/>
    </location>
</feature>
<dbReference type="Pfam" id="PF00082">
    <property type="entry name" value="Peptidase_S8"/>
    <property type="match status" value="1"/>
</dbReference>
<dbReference type="Pfam" id="PF05922">
    <property type="entry name" value="Inhibitor_I9"/>
    <property type="match status" value="1"/>
</dbReference>
<feature type="chain" id="PRO_5030697922" evidence="8">
    <location>
        <begin position="28"/>
        <end position="505"/>
    </location>
</feature>
<proteinExistence type="inferred from homology"/>
<evidence type="ECO:0000256" key="4">
    <source>
        <dbReference type="ARBA" id="ARBA00022825"/>
    </source>
</evidence>
<dbReference type="PROSITE" id="PS00136">
    <property type="entry name" value="SUBTILASE_ASP"/>
    <property type="match status" value="1"/>
</dbReference>
<gene>
    <name evidence="10" type="ORF">FHR82_007645</name>
</gene>
<dbReference type="PANTHER" id="PTHR43806:SF11">
    <property type="entry name" value="CEREVISIN-RELATED"/>
    <property type="match status" value="1"/>
</dbReference>
<keyword evidence="4 6" id="KW-0720">Serine protease</keyword>
<evidence type="ECO:0000313" key="10">
    <source>
        <dbReference type="EMBL" id="MBB4911385.1"/>
    </source>
</evidence>
<keyword evidence="8" id="KW-0732">Signal</keyword>
<keyword evidence="3 6" id="KW-0378">Hydrolase</keyword>
<name>A0A7W7VIT7_9PSEU</name>
<dbReference type="CDD" id="cd04077">
    <property type="entry name" value="Peptidases_S8_PCSK9_ProteinaseK_like"/>
    <property type="match status" value="1"/>
</dbReference>
<dbReference type="Gene3D" id="2.60.120.260">
    <property type="entry name" value="Galactose-binding domain-like"/>
    <property type="match status" value="1"/>
</dbReference>
<dbReference type="GO" id="GO:0006508">
    <property type="term" value="P:proteolysis"/>
    <property type="evidence" value="ECO:0007669"/>
    <property type="project" value="UniProtKB-KW"/>
</dbReference>
<dbReference type="SUPFAM" id="SSF52743">
    <property type="entry name" value="Subtilisin-like"/>
    <property type="match status" value="1"/>
</dbReference>
<dbReference type="InterPro" id="IPR023828">
    <property type="entry name" value="Peptidase_S8_Ser-AS"/>
</dbReference>
<feature type="active site" description="Charge relay system" evidence="5 6">
    <location>
        <position position="326"/>
    </location>
</feature>
<dbReference type="PANTHER" id="PTHR43806">
    <property type="entry name" value="PEPTIDASE S8"/>
    <property type="match status" value="1"/>
</dbReference>
<evidence type="ECO:0000256" key="8">
    <source>
        <dbReference type="SAM" id="SignalP"/>
    </source>
</evidence>
<dbReference type="InterPro" id="IPR008979">
    <property type="entry name" value="Galactose-bd-like_sf"/>
</dbReference>
<dbReference type="InterPro" id="IPR036852">
    <property type="entry name" value="Peptidase_S8/S53_dom_sf"/>
</dbReference>
<dbReference type="SUPFAM" id="SSF49785">
    <property type="entry name" value="Galactose-binding domain-like"/>
    <property type="match status" value="1"/>
</dbReference>
<accession>A0A7W7VIT7</accession>
<dbReference type="InterPro" id="IPR023827">
    <property type="entry name" value="Peptidase_S8_Asp-AS"/>
</dbReference>
<comment type="similarity">
    <text evidence="1 6 7">Belongs to the peptidase S8 family.</text>
</comment>
<comment type="caution">
    <text evidence="10">The sequence shown here is derived from an EMBL/GenBank/DDBJ whole genome shotgun (WGS) entry which is preliminary data.</text>
</comment>
<organism evidence="10 11">
    <name type="scientific">Actinophytocola algeriensis</name>
    <dbReference type="NCBI Taxonomy" id="1768010"/>
    <lineage>
        <taxon>Bacteria</taxon>
        <taxon>Bacillati</taxon>
        <taxon>Actinomycetota</taxon>
        <taxon>Actinomycetes</taxon>
        <taxon>Pseudonocardiales</taxon>
        <taxon>Pseudonocardiaceae</taxon>
    </lineage>
</organism>
<dbReference type="Pfam" id="PF01483">
    <property type="entry name" value="P_proprotein"/>
    <property type="match status" value="1"/>
</dbReference>
<dbReference type="InterPro" id="IPR002884">
    <property type="entry name" value="P_dom"/>
</dbReference>
<dbReference type="PROSITE" id="PS51892">
    <property type="entry name" value="SUBTILASE"/>
    <property type="match status" value="1"/>
</dbReference>
<dbReference type="EMBL" id="JACHJQ010000009">
    <property type="protein sequence ID" value="MBB4911385.1"/>
    <property type="molecule type" value="Genomic_DNA"/>
</dbReference>
<dbReference type="PROSITE" id="PS00138">
    <property type="entry name" value="SUBTILASE_SER"/>
    <property type="match status" value="1"/>
</dbReference>
<evidence type="ECO:0000259" key="9">
    <source>
        <dbReference type="PROSITE" id="PS51829"/>
    </source>
</evidence>
<keyword evidence="2 6" id="KW-0645">Protease</keyword>
<evidence type="ECO:0000256" key="7">
    <source>
        <dbReference type="RuleBase" id="RU003355"/>
    </source>
</evidence>
<dbReference type="GO" id="GO:0005615">
    <property type="term" value="C:extracellular space"/>
    <property type="evidence" value="ECO:0007669"/>
    <property type="project" value="TreeGrafter"/>
</dbReference>
<feature type="domain" description="P/Homo B" evidence="9">
    <location>
        <begin position="383"/>
        <end position="505"/>
    </location>
</feature>
<dbReference type="InterPro" id="IPR050131">
    <property type="entry name" value="Peptidase_S8_subtilisin-like"/>
</dbReference>
<evidence type="ECO:0000313" key="11">
    <source>
        <dbReference type="Proteomes" id="UP000520767"/>
    </source>
</evidence>
<dbReference type="InterPro" id="IPR000209">
    <property type="entry name" value="Peptidase_S8/S53_dom"/>
</dbReference>
<sequence length="505" mass="50340">MRRLVAGGAATAAAVGLAVVAAAPAAAEPGVRILGADSATAVEGSYIVVYEDGTAAASVAATLGGQVTHLYQALNGFAASMSEQQAQELAADPSVSFVQQNQTVRITDVASWGIDRVDQRDLPLDGSYTASTTASNVHAYIIDTGLDFDHPDFGGRATSGFDAVDGDTAEDCHGHGTHVGGTVGGTAHGLAKEVSLVGVRVLDCNGSGTTAQVVAGIDWVTENAAKPAVANMSLGGGVDAAIDEAVQRSIASGVTYAIASGNSYGADACDYSPARVPEAITVNASTDTDARASFSNIGTCTDIYAPGQDITSAWLDGGTSTISGTSMATPHVAGAAALYLADHPDAAPAAVRDALVAAGTPDKITDAGAGSPNVLLHTGAGGTDPEPPTGCAAASNATRVTIPDAGAAVTSAIEITGCDGNASATAAANVQITHTYRGDLVVDLVAPDGTAYRLKDANAFDGADNVNQTFTVDASAKAANGVWTLRVQDLYGADTGALTGWTLDV</sequence>
<evidence type="ECO:0000256" key="6">
    <source>
        <dbReference type="PROSITE-ProRule" id="PRU01240"/>
    </source>
</evidence>
<evidence type="ECO:0000256" key="2">
    <source>
        <dbReference type="ARBA" id="ARBA00022670"/>
    </source>
</evidence>
<dbReference type="InterPro" id="IPR034193">
    <property type="entry name" value="PCSK9_ProteinaseK-like"/>
</dbReference>
<feature type="active site" description="Charge relay system" evidence="5 6">
    <location>
        <position position="175"/>
    </location>
</feature>
<dbReference type="PROSITE" id="PS51829">
    <property type="entry name" value="P_HOMO_B"/>
    <property type="match status" value="1"/>
</dbReference>
<dbReference type="Proteomes" id="UP000520767">
    <property type="component" value="Unassembled WGS sequence"/>
</dbReference>
<dbReference type="SUPFAM" id="SSF54897">
    <property type="entry name" value="Protease propeptides/inhibitors"/>
    <property type="match status" value="1"/>
</dbReference>
<evidence type="ECO:0000256" key="5">
    <source>
        <dbReference type="PIRSR" id="PIRSR615500-1"/>
    </source>
</evidence>
<dbReference type="FunFam" id="3.40.50.200:FF:000014">
    <property type="entry name" value="Proteinase K"/>
    <property type="match status" value="1"/>
</dbReference>
<evidence type="ECO:0000256" key="3">
    <source>
        <dbReference type="ARBA" id="ARBA00022801"/>
    </source>
</evidence>
<dbReference type="PROSITE" id="PS00137">
    <property type="entry name" value="SUBTILASE_HIS"/>
    <property type="match status" value="1"/>
</dbReference>
<feature type="active site" description="Charge relay system" evidence="5 6">
    <location>
        <position position="143"/>
    </location>
</feature>